<dbReference type="SUPFAM" id="SSF110849">
    <property type="entry name" value="ParB/Sulfiredoxin"/>
    <property type="match status" value="1"/>
</dbReference>
<dbReference type="PANTHER" id="PTHR33375:SF1">
    <property type="entry name" value="CHROMOSOME-PARTITIONING PROTEIN PARB-RELATED"/>
    <property type="match status" value="1"/>
</dbReference>
<dbReference type="Proteomes" id="UP000035050">
    <property type="component" value="Plasmid pPO70-2"/>
</dbReference>
<organism evidence="4 5">
    <name type="scientific">Pandoraea oxalativorans</name>
    <dbReference type="NCBI Taxonomy" id="573737"/>
    <lineage>
        <taxon>Bacteria</taxon>
        <taxon>Pseudomonadati</taxon>
        <taxon>Pseudomonadota</taxon>
        <taxon>Betaproteobacteria</taxon>
        <taxon>Burkholderiales</taxon>
        <taxon>Burkholderiaceae</taxon>
        <taxon>Pandoraea</taxon>
    </lineage>
</organism>
<dbReference type="RefSeq" id="WP_052654670.1">
    <property type="nucleotide sequence ID" value="NZ_CP011519.2"/>
</dbReference>
<keyword evidence="5" id="KW-1185">Reference proteome</keyword>
<dbReference type="GO" id="GO:0005694">
    <property type="term" value="C:chromosome"/>
    <property type="evidence" value="ECO:0007669"/>
    <property type="project" value="TreeGrafter"/>
</dbReference>
<evidence type="ECO:0000313" key="4">
    <source>
        <dbReference type="EMBL" id="AKK24946.2"/>
    </source>
</evidence>
<dbReference type="OrthoDB" id="8677451at2"/>
<dbReference type="KEGG" id="pox:MB84_29710"/>
<name>A0A0G3IGF8_9BURK</name>
<keyword evidence="1" id="KW-0175">Coiled coil</keyword>
<feature type="region of interest" description="Disordered" evidence="2">
    <location>
        <begin position="1"/>
        <end position="26"/>
    </location>
</feature>
<evidence type="ECO:0000256" key="2">
    <source>
        <dbReference type="SAM" id="MobiDB-lite"/>
    </source>
</evidence>
<dbReference type="SMART" id="SM00470">
    <property type="entry name" value="ParB"/>
    <property type="match status" value="1"/>
</dbReference>
<gene>
    <name evidence="4" type="ORF">MB84_29710</name>
</gene>
<proteinExistence type="predicted"/>
<sequence length="344" mass="37252">MSKLLDRMGSLNPEQTPDRANRPGAVARSAPGRMFELTNRINQAEDKAIAAEAETAQVKVELEAARKQLEELLQHAGGAGAMEVEIQSLVEVPGRRRKLSPAEYAELRANLCKNELIHPIVYRPLGDGRNEIVSGNNRVAIYRDDLGRTKILGIPYTGSAKSAELGAAFSNLLAPSLPDYEKYRQFVRLQSESGYTRSDILDASGLSSSHVARILAFEKLPSEALAAIAERPDRVGGTAAEEFAAIAAAGHAESVTKAIQALVADEAMTQKRALEMARPKAPTAVMPASRPVLVGRRKICDVTVRSSVIGFRFTGKGSEEAARQWAEKFEAFMVSQVQRGNSAE</sequence>
<keyword evidence="4" id="KW-0614">Plasmid</keyword>
<dbReference type="EMBL" id="CP011519">
    <property type="protein sequence ID" value="AKK24946.2"/>
    <property type="molecule type" value="Genomic_DNA"/>
</dbReference>
<dbReference type="InterPro" id="IPR003115">
    <property type="entry name" value="ParB_N"/>
</dbReference>
<geneLocation type="plasmid" evidence="4 5">
    <name>pPO70-2</name>
</geneLocation>
<protein>
    <submittedName>
        <fullName evidence="4">Chromosome partitioning protein ParB</fullName>
    </submittedName>
</protein>
<evidence type="ECO:0000313" key="5">
    <source>
        <dbReference type="Proteomes" id="UP000035050"/>
    </source>
</evidence>
<dbReference type="GO" id="GO:0007059">
    <property type="term" value="P:chromosome segregation"/>
    <property type="evidence" value="ECO:0007669"/>
    <property type="project" value="TreeGrafter"/>
</dbReference>
<feature type="coiled-coil region" evidence="1">
    <location>
        <begin position="34"/>
        <end position="75"/>
    </location>
</feature>
<dbReference type="Gene3D" id="3.90.1530.10">
    <property type="entry name" value="Conserved hypothetical protein from pyrococcus furiosus pfu- 392566-001, ParB domain"/>
    <property type="match status" value="1"/>
</dbReference>
<dbReference type="InterPro" id="IPR036086">
    <property type="entry name" value="ParB/Sulfiredoxin_sf"/>
</dbReference>
<reference evidence="4" key="1">
    <citation type="submission" date="2016-06" db="EMBL/GenBank/DDBJ databases">
        <title>Pandoraea oxalativorans DSM 23570 Genome Sequencing.</title>
        <authorList>
            <person name="Ee R."/>
            <person name="Lim Y.-L."/>
            <person name="Yong D."/>
            <person name="Yin W.-F."/>
            <person name="Chan K.-G."/>
        </authorList>
    </citation>
    <scope>NUCLEOTIDE SEQUENCE</scope>
    <source>
        <strain evidence="4">DSM 23570</strain>
        <plasmid evidence="4">pPO70-2</plasmid>
    </source>
</reference>
<evidence type="ECO:0000259" key="3">
    <source>
        <dbReference type="SMART" id="SM00470"/>
    </source>
</evidence>
<dbReference type="PANTHER" id="PTHR33375">
    <property type="entry name" value="CHROMOSOME-PARTITIONING PROTEIN PARB-RELATED"/>
    <property type="match status" value="1"/>
</dbReference>
<dbReference type="Gene3D" id="1.10.10.2830">
    <property type="match status" value="1"/>
</dbReference>
<dbReference type="AlphaFoldDB" id="A0A0G3IGF8"/>
<evidence type="ECO:0000256" key="1">
    <source>
        <dbReference type="SAM" id="Coils"/>
    </source>
</evidence>
<feature type="domain" description="ParB-like N-terminal" evidence="3">
    <location>
        <begin position="82"/>
        <end position="172"/>
    </location>
</feature>
<dbReference type="SUPFAM" id="SSF109709">
    <property type="entry name" value="KorB DNA-binding domain-like"/>
    <property type="match status" value="1"/>
</dbReference>
<dbReference type="CDD" id="cd16387">
    <property type="entry name" value="ParB_N_Srx"/>
    <property type="match status" value="1"/>
</dbReference>
<dbReference type="InterPro" id="IPR050336">
    <property type="entry name" value="Chromosome_partition/occlusion"/>
</dbReference>
<accession>A0A0G3IGF8</accession>